<dbReference type="HOGENOM" id="CLU_020352_0_1_9"/>
<proteinExistence type="inferred from homology"/>
<feature type="site" description="Transition state stabilizer" evidence="6">
    <location>
        <position position="179"/>
    </location>
</feature>
<protein>
    <recommendedName>
        <fullName evidence="6">Acetate kinase</fullName>
        <ecNumber evidence="6">2.7.2.1</ecNumber>
    </recommendedName>
    <alternativeName>
        <fullName evidence="6">Acetokinase</fullName>
    </alternativeName>
</protein>
<dbReference type="GO" id="GO:0000287">
    <property type="term" value="F:magnesium ion binding"/>
    <property type="evidence" value="ECO:0007669"/>
    <property type="project" value="UniProtKB-UniRule"/>
</dbReference>
<dbReference type="InterPro" id="IPR023865">
    <property type="entry name" value="Aliphatic_acid_kinase_CS"/>
</dbReference>
<accession>U4TLU0</accession>
<dbReference type="PIRSF" id="PIRSF000722">
    <property type="entry name" value="Acetate_prop_kin"/>
    <property type="match status" value="1"/>
</dbReference>
<dbReference type="Proteomes" id="UP000030647">
    <property type="component" value="Unassembled WGS sequence"/>
</dbReference>
<dbReference type="HAMAP" id="MF_00020">
    <property type="entry name" value="Acetate_kinase"/>
    <property type="match status" value="1"/>
</dbReference>
<keyword evidence="6" id="KW-0460">Magnesium</keyword>
<keyword evidence="4 6" id="KW-0418">Kinase</keyword>
<dbReference type="RefSeq" id="WP_022530349.1">
    <property type="nucleotide sequence ID" value="NZ_KI271599.1"/>
</dbReference>
<dbReference type="OrthoDB" id="9802453at2"/>
<feature type="binding site" evidence="6">
    <location>
        <position position="382"/>
    </location>
    <ligand>
        <name>Mg(2+)</name>
        <dbReference type="ChEBI" id="CHEBI:18420"/>
    </ligand>
</feature>
<dbReference type="InterPro" id="IPR043129">
    <property type="entry name" value="ATPase_NBD"/>
</dbReference>
<dbReference type="GO" id="GO:0005737">
    <property type="term" value="C:cytoplasm"/>
    <property type="evidence" value="ECO:0007669"/>
    <property type="project" value="UniProtKB-SubCell"/>
</dbReference>
<keyword evidence="2 6" id="KW-0808">Transferase</keyword>
<dbReference type="GO" id="GO:0006085">
    <property type="term" value="P:acetyl-CoA biosynthetic process"/>
    <property type="evidence" value="ECO:0007669"/>
    <property type="project" value="UniProtKB-UniRule"/>
</dbReference>
<evidence type="ECO:0000256" key="4">
    <source>
        <dbReference type="ARBA" id="ARBA00022777"/>
    </source>
</evidence>
<dbReference type="SUPFAM" id="SSF53067">
    <property type="entry name" value="Actin-like ATPase domain"/>
    <property type="match status" value="2"/>
</dbReference>
<evidence type="ECO:0000256" key="2">
    <source>
        <dbReference type="ARBA" id="ARBA00022679"/>
    </source>
</evidence>
<dbReference type="EMBL" id="KI271599">
    <property type="protein sequence ID" value="ERL64355.1"/>
    <property type="molecule type" value="Genomic_DNA"/>
</dbReference>
<comment type="similarity">
    <text evidence="1 6 7">Belongs to the acetokinase family.</text>
</comment>
<feature type="site" description="Transition state stabilizer" evidence="6">
    <location>
        <position position="240"/>
    </location>
</feature>
<dbReference type="PROSITE" id="PS01075">
    <property type="entry name" value="ACETATE_KINASE_1"/>
    <property type="match status" value="1"/>
</dbReference>
<evidence type="ECO:0000313" key="9">
    <source>
        <dbReference type="Proteomes" id="UP000030647"/>
    </source>
</evidence>
<dbReference type="STRING" id="1231336.L248_1017"/>
<feature type="binding site" evidence="6">
    <location>
        <begin position="330"/>
        <end position="334"/>
    </location>
    <ligand>
        <name>ATP</name>
        <dbReference type="ChEBI" id="CHEBI:30616"/>
    </ligand>
</feature>
<sequence>MPKVLAINAGSSTLKFQVIAMPEETLLASGGIDRASSPAAVLTIKDAQGQKHESRANLEDIDQAVDTLLTTLVAQGVLSAPEELAGIGHRVVAGGEKFAAPTRVTPQVIQDIAALAEYAPLHNPSEAAYIAAFTKRLPGVPEVAVFDTAFHQTMPRVNYLYSIPMQYYRDYGARRYGAHGTSHAYVAREAAKLLHRDLADLKLITLHLGNGASAAAITHGESLDTSMGFTPLAGLTMGTRSGDIDPSLVAYLAGKTHQSFQDMVQVLNDQSGMLGLTGLSSDFRDIDAAAQAGNERAILGERIFVNRVVKYIGAYTAEMGGLDAIVFTGGVGEHRGSLRHGVLRQLAYMGMTEDPAQVNAQATAFLTTPEARVQALVITTNEEVMIARSVMKLTSH</sequence>
<keyword evidence="3 6" id="KW-0547">Nucleotide-binding</keyword>
<dbReference type="NCBIfam" id="TIGR00016">
    <property type="entry name" value="ackA"/>
    <property type="match status" value="1"/>
</dbReference>
<comment type="subunit">
    <text evidence="6">Homodimer.</text>
</comment>
<keyword evidence="5 6" id="KW-0067">ATP-binding</keyword>
<evidence type="ECO:0000313" key="8">
    <source>
        <dbReference type="EMBL" id="ERL64355.1"/>
    </source>
</evidence>
<organism evidence="8 9">
    <name type="scientific">Schleiferilactobacillus shenzhenensis LY-73</name>
    <dbReference type="NCBI Taxonomy" id="1231336"/>
    <lineage>
        <taxon>Bacteria</taxon>
        <taxon>Bacillati</taxon>
        <taxon>Bacillota</taxon>
        <taxon>Bacilli</taxon>
        <taxon>Lactobacillales</taxon>
        <taxon>Lactobacillaceae</taxon>
        <taxon>Schleiferilactobacillus</taxon>
    </lineage>
</organism>
<gene>
    <name evidence="6 8" type="primary">ackA</name>
    <name evidence="8" type="ORF">L248_1017</name>
</gene>
<dbReference type="PANTHER" id="PTHR21060">
    <property type="entry name" value="ACETATE KINASE"/>
    <property type="match status" value="1"/>
</dbReference>
<dbReference type="GO" id="GO:0005524">
    <property type="term" value="F:ATP binding"/>
    <property type="evidence" value="ECO:0007669"/>
    <property type="project" value="UniProtKB-KW"/>
</dbReference>
<comment type="catalytic activity">
    <reaction evidence="6">
        <text>acetate + ATP = acetyl phosphate + ADP</text>
        <dbReference type="Rhea" id="RHEA:11352"/>
        <dbReference type="ChEBI" id="CHEBI:22191"/>
        <dbReference type="ChEBI" id="CHEBI:30089"/>
        <dbReference type="ChEBI" id="CHEBI:30616"/>
        <dbReference type="ChEBI" id="CHEBI:456216"/>
        <dbReference type="EC" id="2.7.2.1"/>
    </reaction>
</comment>
<comment type="function">
    <text evidence="6">Catalyzes the formation of acetyl phosphate from acetate and ATP. Can also catalyze the reverse reaction.</text>
</comment>
<feature type="binding site" evidence="6">
    <location>
        <begin position="282"/>
        <end position="284"/>
    </location>
    <ligand>
        <name>ATP</name>
        <dbReference type="ChEBI" id="CHEBI:30616"/>
    </ligand>
</feature>
<comment type="pathway">
    <text evidence="6">Metabolic intermediate biosynthesis; acetyl-CoA biosynthesis; acetyl-CoA from acetate: step 1/2.</text>
</comment>
<dbReference type="GO" id="GO:0008776">
    <property type="term" value="F:acetate kinase activity"/>
    <property type="evidence" value="ECO:0007669"/>
    <property type="project" value="UniProtKB-UniRule"/>
</dbReference>
<dbReference type="PROSITE" id="PS01076">
    <property type="entry name" value="ACETATE_KINASE_2"/>
    <property type="match status" value="1"/>
</dbReference>
<dbReference type="AlphaFoldDB" id="U4TLU0"/>
<dbReference type="InterPro" id="IPR004372">
    <property type="entry name" value="Ac/propionate_kinase"/>
</dbReference>
<evidence type="ECO:0000256" key="1">
    <source>
        <dbReference type="ARBA" id="ARBA00008748"/>
    </source>
</evidence>
<dbReference type="UniPathway" id="UPA00340">
    <property type="reaction ID" value="UER00458"/>
</dbReference>
<reference evidence="9" key="1">
    <citation type="journal article" date="2013" name="Genome Announc.">
        <title>Whole-Genome Sequencing of Lactobacillus shenzhenensis Strain LY-73T.</title>
        <authorList>
            <person name="Lin Z."/>
            <person name="Liu Z."/>
            <person name="Yang R."/>
            <person name="Zou Y."/>
            <person name="Wan D."/>
            <person name="Chen J."/>
            <person name="Guo M."/>
            <person name="Zhao J."/>
            <person name="Fang C."/>
            <person name="Yang R."/>
            <person name="Liu F."/>
        </authorList>
    </citation>
    <scope>NUCLEOTIDE SEQUENCE [LARGE SCALE GENOMIC DNA]</scope>
    <source>
        <strain evidence="9">LY-73</strain>
    </source>
</reference>
<feature type="active site" description="Proton donor/acceptor" evidence="6">
    <location>
        <position position="147"/>
    </location>
</feature>
<evidence type="ECO:0000256" key="3">
    <source>
        <dbReference type="ARBA" id="ARBA00022741"/>
    </source>
</evidence>
<dbReference type="PRINTS" id="PR00471">
    <property type="entry name" value="ACETATEKNASE"/>
</dbReference>
<keyword evidence="6" id="KW-0963">Cytoplasm</keyword>
<dbReference type="Pfam" id="PF00871">
    <property type="entry name" value="Acetate_kinase"/>
    <property type="match status" value="1"/>
</dbReference>
<comment type="cofactor">
    <cofactor evidence="6">
        <name>Mg(2+)</name>
        <dbReference type="ChEBI" id="CHEBI:18420"/>
    </cofactor>
    <cofactor evidence="6">
        <name>Mn(2+)</name>
        <dbReference type="ChEBI" id="CHEBI:29035"/>
    </cofactor>
    <text evidence="6">Mg(2+). Can also accept Mn(2+).</text>
</comment>
<dbReference type="eggNOG" id="COG0282">
    <property type="taxonomic scope" value="Bacteria"/>
</dbReference>
<dbReference type="InterPro" id="IPR000890">
    <property type="entry name" value="Aliphatic_acid_kin_short-chain"/>
</dbReference>
<dbReference type="EC" id="2.7.2.1" evidence="6"/>
<evidence type="ECO:0000256" key="6">
    <source>
        <dbReference type="HAMAP-Rule" id="MF_00020"/>
    </source>
</evidence>
<feature type="binding site" evidence="6">
    <location>
        <position position="90"/>
    </location>
    <ligand>
        <name>substrate</name>
    </ligand>
</feature>
<name>U4TLU0_9LACO</name>
<feature type="binding site" evidence="6">
    <location>
        <position position="15"/>
    </location>
    <ligand>
        <name>ATP</name>
        <dbReference type="ChEBI" id="CHEBI:30616"/>
    </ligand>
</feature>
<evidence type="ECO:0000256" key="7">
    <source>
        <dbReference type="RuleBase" id="RU003835"/>
    </source>
</evidence>
<evidence type="ECO:0000256" key="5">
    <source>
        <dbReference type="ARBA" id="ARBA00022840"/>
    </source>
</evidence>
<feature type="binding site" evidence="6">
    <location>
        <begin position="207"/>
        <end position="211"/>
    </location>
    <ligand>
        <name>ATP</name>
        <dbReference type="ChEBI" id="CHEBI:30616"/>
    </ligand>
</feature>
<keyword evidence="6" id="KW-0479">Metal-binding</keyword>
<dbReference type="Gene3D" id="3.30.420.40">
    <property type="match status" value="2"/>
</dbReference>
<comment type="subcellular location">
    <subcellularLocation>
        <location evidence="6">Cytoplasm</location>
    </subcellularLocation>
</comment>
<feature type="binding site" evidence="6">
    <location>
        <position position="8"/>
    </location>
    <ligand>
        <name>Mg(2+)</name>
        <dbReference type="ChEBI" id="CHEBI:18420"/>
    </ligand>
</feature>
<dbReference type="CDD" id="cd24010">
    <property type="entry name" value="ASKHA_NBD_AcK_PK"/>
    <property type="match status" value="1"/>
</dbReference>
<dbReference type="GO" id="GO:0006083">
    <property type="term" value="P:acetate metabolic process"/>
    <property type="evidence" value="ECO:0007669"/>
    <property type="project" value="TreeGrafter"/>
</dbReference>
<dbReference type="PANTHER" id="PTHR21060:SF15">
    <property type="entry name" value="ACETATE KINASE-RELATED"/>
    <property type="match status" value="1"/>
</dbReference>
<keyword evidence="9" id="KW-1185">Reference proteome</keyword>